<evidence type="ECO:0000313" key="2">
    <source>
        <dbReference type="Proteomes" id="UP001287059"/>
    </source>
</evidence>
<organism evidence="1 2">
    <name type="scientific">Mesorhizobium album</name>
    <dbReference type="NCBI Taxonomy" id="3072314"/>
    <lineage>
        <taxon>Bacteria</taxon>
        <taxon>Pseudomonadati</taxon>
        <taxon>Pseudomonadota</taxon>
        <taxon>Alphaproteobacteria</taxon>
        <taxon>Hyphomicrobiales</taxon>
        <taxon>Phyllobacteriaceae</taxon>
        <taxon>Mesorhizobium</taxon>
    </lineage>
</organism>
<name>A0ABU4Y4G3_9HYPH</name>
<sequence length="111" mass="12469">MNSYADIDPQIEHWAKAHSLILNTSPWDGRASRSVWLSSNAGECFQIWIEPPADGVVWLHAAGVESRLDDRPPHDWAVPVEKVGAALDSAYELVLEWMRPSTHYHPPRAST</sequence>
<accession>A0ABU4Y4G3</accession>
<keyword evidence="2" id="KW-1185">Reference proteome</keyword>
<gene>
    <name evidence="1" type="ORF">RFN28_22490</name>
</gene>
<comment type="caution">
    <text evidence="1">The sequence shown here is derived from an EMBL/GenBank/DDBJ whole genome shotgun (WGS) entry which is preliminary data.</text>
</comment>
<protein>
    <submittedName>
        <fullName evidence="1">Uncharacterized protein</fullName>
    </submittedName>
</protein>
<dbReference type="EMBL" id="JAVIIW010000029">
    <property type="protein sequence ID" value="MDX8481208.1"/>
    <property type="molecule type" value="Genomic_DNA"/>
</dbReference>
<proteinExistence type="predicted"/>
<dbReference type="Proteomes" id="UP001287059">
    <property type="component" value="Unassembled WGS sequence"/>
</dbReference>
<reference evidence="1 2" key="1">
    <citation type="submission" date="2023-08" db="EMBL/GenBank/DDBJ databases">
        <title>Implementing the SeqCode for naming new Mesorhizobium species isolated from Vachellia karroo root nodules.</title>
        <authorList>
            <person name="Van Lill M."/>
        </authorList>
    </citation>
    <scope>NUCLEOTIDE SEQUENCE [LARGE SCALE GENOMIC DNA]</scope>
    <source>
        <strain evidence="1 2">VK24D</strain>
    </source>
</reference>
<evidence type="ECO:0000313" key="1">
    <source>
        <dbReference type="EMBL" id="MDX8481208.1"/>
    </source>
</evidence>
<dbReference type="RefSeq" id="WP_320289418.1">
    <property type="nucleotide sequence ID" value="NZ_JAVIIW010000029.1"/>
</dbReference>